<evidence type="ECO:0000256" key="1">
    <source>
        <dbReference type="SAM" id="Phobius"/>
    </source>
</evidence>
<dbReference type="EMBL" id="HBUF01648316">
    <property type="protein sequence ID" value="CAG6786449.1"/>
    <property type="molecule type" value="Transcribed_RNA"/>
</dbReference>
<evidence type="ECO:0000313" key="2">
    <source>
        <dbReference type="EMBL" id="CAG6786449.1"/>
    </source>
</evidence>
<dbReference type="AlphaFoldDB" id="A0A8D9FED5"/>
<keyword evidence="1" id="KW-1133">Transmembrane helix</keyword>
<keyword evidence="1" id="KW-0812">Transmembrane</keyword>
<sequence length="143" mass="16323">MLTHLKFSKQTVLPTVLIHPKFFNQTVLPTVLTHLKFSNQTVLSTVLTHLKVSNQTVFPKMLTLMTLNLPRVLPAETLHKKNPRLPLNVIHLKIRIPPTMPIMILPSVWPILLILLKILKLQTVLPTMKIIFQTLIQIPAPTK</sequence>
<proteinExistence type="predicted"/>
<name>A0A8D9FED5_9HEMI</name>
<reference evidence="2" key="1">
    <citation type="submission" date="2021-05" db="EMBL/GenBank/DDBJ databases">
        <authorList>
            <person name="Alioto T."/>
            <person name="Alioto T."/>
            <person name="Gomez Garrido J."/>
        </authorList>
    </citation>
    <scope>NUCLEOTIDE SEQUENCE</scope>
</reference>
<organism evidence="2">
    <name type="scientific">Cacopsylla melanoneura</name>
    <dbReference type="NCBI Taxonomy" id="428564"/>
    <lineage>
        <taxon>Eukaryota</taxon>
        <taxon>Metazoa</taxon>
        <taxon>Ecdysozoa</taxon>
        <taxon>Arthropoda</taxon>
        <taxon>Hexapoda</taxon>
        <taxon>Insecta</taxon>
        <taxon>Pterygota</taxon>
        <taxon>Neoptera</taxon>
        <taxon>Paraneoptera</taxon>
        <taxon>Hemiptera</taxon>
        <taxon>Sternorrhyncha</taxon>
        <taxon>Psylloidea</taxon>
        <taxon>Psyllidae</taxon>
        <taxon>Psyllinae</taxon>
        <taxon>Cacopsylla</taxon>
    </lineage>
</organism>
<protein>
    <submittedName>
        <fullName evidence="2">Uncharacterized protein</fullName>
    </submittedName>
</protein>
<feature type="transmembrane region" description="Helical" evidence="1">
    <location>
        <begin position="100"/>
        <end position="119"/>
    </location>
</feature>
<accession>A0A8D9FED5</accession>
<keyword evidence="1" id="KW-0472">Membrane</keyword>